<feature type="domain" description="3-hydroxyisobutyrate dehydrogenase-like NAD-binding" evidence="5">
    <location>
        <begin position="161"/>
        <end position="280"/>
    </location>
</feature>
<evidence type="ECO:0000259" key="4">
    <source>
        <dbReference type="Pfam" id="PF03446"/>
    </source>
</evidence>
<dbReference type="InterPro" id="IPR015815">
    <property type="entry name" value="HIBADH-related"/>
</dbReference>
<protein>
    <submittedName>
        <fullName evidence="6">NAD(P)-dependent oxidoreductase</fullName>
    </submittedName>
</protein>
<dbReference type="InterPro" id="IPR006115">
    <property type="entry name" value="6PGDH_NADP-bd"/>
</dbReference>
<name>A0A7C5WX86_9AQUI</name>
<dbReference type="InterPro" id="IPR008927">
    <property type="entry name" value="6-PGluconate_DH-like_C_sf"/>
</dbReference>
<dbReference type="AlphaFoldDB" id="A0A7C5WX86"/>
<dbReference type="InterPro" id="IPR029154">
    <property type="entry name" value="HIBADH-like_NADP-bd"/>
</dbReference>
<evidence type="ECO:0000259" key="5">
    <source>
        <dbReference type="Pfam" id="PF14833"/>
    </source>
</evidence>
<dbReference type="Gene3D" id="3.40.50.720">
    <property type="entry name" value="NAD(P)-binding Rossmann-like Domain"/>
    <property type="match status" value="1"/>
</dbReference>
<dbReference type="InterPro" id="IPR013328">
    <property type="entry name" value="6PGD_dom2"/>
</dbReference>
<feature type="active site" evidence="3">
    <location>
        <position position="167"/>
    </location>
</feature>
<dbReference type="GO" id="GO:0051287">
    <property type="term" value="F:NAD binding"/>
    <property type="evidence" value="ECO:0007669"/>
    <property type="project" value="InterPro"/>
</dbReference>
<dbReference type="Gene3D" id="1.10.1040.10">
    <property type="entry name" value="N-(1-d-carboxylethyl)-l-norvaline Dehydrogenase, domain 2"/>
    <property type="match status" value="1"/>
</dbReference>
<dbReference type="PIRSF" id="PIRSF000103">
    <property type="entry name" value="HIBADH"/>
    <property type="match status" value="1"/>
</dbReference>
<dbReference type="SUPFAM" id="SSF48179">
    <property type="entry name" value="6-phosphogluconate dehydrogenase C-terminal domain-like"/>
    <property type="match status" value="1"/>
</dbReference>
<dbReference type="InterPro" id="IPR051265">
    <property type="entry name" value="HIBADH-related_NP60_sf"/>
</dbReference>
<accession>A0A7C5WX86</accession>
<dbReference type="SUPFAM" id="SSF51735">
    <property type="entry name" value="NAD(P)-binding Rossmann-fold domains"/>
    <property type="match status" value="1"/>
</dbReference>
<dbReference type="PANTHER" id="PTHR43580:SF2">
    <property type="entry name" value="CYTOKINE-LIKE NUCLEAR FACTOR N-PAC"/>
    <property type="match status" value="1"/>
</dbReference>
<keyword evidence="2" id="KW-0520">NAD</keyword>
<evidence type="ECO:0000313" key="6">
    <source>
        <dbReference type="EMBL" id="HHO73108.1"/>
    </source>
</evidence>
<evidence type="ECO:0000256" key="3">
    <source>
        <dbReference type="PIRSR" id="PIRSR000103-1"/>
    </source>
</evidence>
<organism evidence="6">
    <name type="scientific">Thermocrinis ruber</name>
    <dbReference type="NCBI Taxonomy" id="75906"/>
    <lineage>
        <taxon>Bacteria</taxon>
        <taxon>Pseudomonadati</taxon>
        <taxon>Aquificota</taxon>
        <taxon>Aquificia</taxon>
        <taxon>Aquificales</taxon>
        <taxon>Aquificaceae</taxon>
        <taxon>Thermocrinis</taxon>
    </lineage>
</organism>
<dbReference type="PANTHER" id="PTHR43580">
    <property type="entry name" value="OXIDOREDUCTASE GLYR1-RELATED"/>
    <property type="match status" value="1"/>
</dbReference>
<comment type="caution">
    <text evidence="6">The sequence shown here is derived from an EMBL/GenBank/DDBJ whole genome shotgun (WGS) entry which is preliminary data.</text>
</comment>
<evidence type="ECO:0000256" key="2">
    <source>
        <dbReference type="ARBA" id="ARBA00023027"/>
    </source>
</evidence>
<gene>
    <name evidence="6" type="ORF">ENN04_00495</name>
</gene>
<evidence type="ECO:0000256" key="1">
    <source>
        <dbReference type="ARBA" id="ARBA00023002"/>
    </source>
</evidence>
<dbReference type="Pfam" id="PF03446">
    <property type="entry name" value="NAD_binding_2"/>
    <property type="match status" value="1"/>
</dbReference>
<dbReference type="EMBL" id="DSAC01000006">
    <property type="protein sequence ID" value="HHO73108.1"/>
    <property type="molecule type" value="Genomic_DNA"/>
</dbReference>
<proteinExistence type="predicted"/>
<dbReference type="GO" id="GO:0050661">
    <property type="term" value="F:NADP binding"/>
    <property type="evidence" value="ECO:0007669"/>
    <property type="project" value="InterPro"/>
</dbReference>
<keyword evidence="1" id="KW-0560">Oxidoreductase</keyword>
<reference evidence="6" key="1">
    <citation type="journal article" date="2020" name="mSystems">
        <title>Genome- and Community-Level Interaction Insights into Carbon Utilization and Element Cycling Functions of Hydrothermarchaeota in Hydrothermal Sediment.</title>
        <authorList>
            <person name="Zhou Z."/>
            <person name="Liu Y."/>
            <person name="Xu W."/>
            <person name="Pan J."/>
            <person name="Luo Z.H."/>
            <person name="Li M."/>
        </authorList>
    </citation>
    <scope>NUCLEOTIDE SEQUENCE [LARGE SCALE GENOMIC DNA]</scope>
    <source>
        <strain evidence="6">SpSt-114</strain>
    </source>
</reference>
<dbReference type="GO" id="GO:0016491">
    <property type="term" value="F:oxidoreductase activity"/>
    <property type="evidence" value="ECO:0007669"/>
    <property type="project" value="UniProtKB-KW"/>
</dbReference>
<dbReference type="InterPro" id="IPR036291">
    <property type="entry name" value="NAD(P)-bd_dom_sf"/>
</dbReference>
<feature type="domain" description="6-phosphogluconate dehydrogenase NADP-binding" evidence="4">
    <location>
        <begin position="3"/>
        <end position="158"/>
    </location>
</feature>
<dbReference type="Pfam" id="PF14833">
    <property type="entry name" value="NAD_binding_11"/>
    <property type="match status" value="1"/>
</dbReference>
<sequence length="284" mass="31510">MSVGFIGLGSLGKTIAKRLIDQGVPLVVWNRTKEKALDLGVEIAQSPAELSKKVNTIFVMVFDSQASEEVIFGKEGLVQGDIKGKTIIDMTTNHYRYVEFAYQELKKLGAYYLDAPVLGSVIPAQKGELTILVAGEKEKFEEHKSLFEKFCRAIYYVGEVGNATKLKLINNIVLGGFMEILASAIALGERAGFDKELIINILNDGAGKSYILDVKKKKLLEEDFSTHFSVDLIYKDLHYAQDLVKDLNAFTFSLQNVKEAYGLARAMGLKDLDFSAVYKVFKGI</sequence>